<keyword evidence="4" id="KW-1185">Reference proteome</keyword>
<dbReference type="RefSeq" id="WP_035937582.1">
    <property type="nucleotide sequence ID" value="NZ_CADFFX010000012.1"/>
</dbReference>
<comment type="caution">
    <text evidence="3">The sequence shown here is derived from an EMBL/GenBank/DDBJ whole genome shotgun (WGS) entry which is preliminary data.</text>
</comment>
<dbReference type="EMBL" id="JFHC01000029">
    <property type="protein sequence ID" value="KDR41297.1"/>
    <property type="molecule type" value="Genomic_DNA"/>
</dbReference>
<evidence type="ECO:0000313" key="3">
    <source>
        <dbReference type="EMBL" id="KDR41297.1"/>
    </source>
</evidence>
<evidence type="ECO:0000256" key="2">
    <source>
        <dbReference type="SAM" id="SignalP"/>
    </source>
</evidence>
<dbReference type="AlphaFoldDB" id="A0A069PLJ1"/>
<reference evidence="3 4" key="1">
    <citation type="submission" date="2014-03" db="EMBL/GenBank/DDBJ databases">
        <title>Draft Genome Sequences of Four Burkholderia Strains.</title>
        <authorList>
            <person name="Liu X.Y."/>
            <person name="Li C.X."/>
            <person name="Xu J.H."/>
        </authorList>
    </citation>
    <scope>NUCLEOTIDE SEQUENCE [LARGE SCALE GENOMIC DNA]</scope>
    <source>
        <strain evidence="3 4">DSM 50014</strain>
    </source>
</reference>
<proteinExistence type="predicted"/>
<gene>
    <name evidence="3" type="ORF">BG61_18385</name>
</gene>
<feature type="signal peptide" evidence="2">
    <location>
        <begin position="1"/>
        <end position="22"/>
    </location>
</feature>
<evidence type="ECO:0008006" key="5">
    <source>
        <dbReference type="Google" id="ProtNLM"/>
    </source>
</evidence>
<dbReference type="Proteomes" id="UP000027466">
    <property type="component" value="Unassembled WGS sequence"/>
</dbReference>
<organism evidence="3 4">
    <name type="scientific">Caballeronia glathei</name>
    <dbReference type="NCBI Taxonomy" id="60547"/>
    <lineage>
        <taxon>Bacteria</taxon>
        <taxon>Pseudomonadati</taxon>
        <taxon>Pseudomonadota</taxon>
        <taxon>Betaproteobacteria</taxon>
        <taxon>Burkholderiales</taxon>
        <taxon>Burkholderiaceae</taxon>
        <taxon>Caballeronia</taxon>
    </lineage>
</organism>
<accession>A0A069PLJ1</accession>
<feature type="compositionally biased region" description="Polar residues" evidence="1">
    <location>
        <begin position="68"/>
        <end position="85"/>
    </location>
</feature>
<dbReference type="InterPro" id="IPR025421">
    <property type="entry name" value="DUF4148"/>
</dbReference>
<feature type="chain" id="PRO_5007372190" description="Purine nucleoside phosphorylase" evidence="2">
    <location>
        <begin position="23"/>
        <end position="105"/>
    </location>
</feature>
<sequence>MKRTLLVSLLVSVLAVPAVSFAQSQQPLTRAQVRAELVELQQAGYRGDNDATYPAAIQAAEERVVQAHGQSQAASSYGTDVSGSAASGGRSHDEIPGLKPVYFGQ</sequence>
<name>A0A069PLJ1_9BURK</name>
<feature type="region of interest" description="Disordered" evidence="1">
    <location>
        <begin position="67"/>
        <end position="105"/>
    </location>
</feature>
<evidence type="ECO:0000313" key="4">
    <source>
        <dbReference type="Proteomes" id="UP000027466"/>
    </source>
</evidence>
<protein>
    <recommendedName>
        <fullName evidence="5">Purine nucleoside phosphorylase</fullName>
    </recommendedName>
</protein>
<keyword evidence="2" id="KW-0732">Signal</keyword>
<evidence type="ECO:0000256" key="1">
    <source>
        <dbReference type="SAM" id="MobiDB-lite"/>
    </source>
</evidence>
<dbReference type="Pfam" id="PF13663">
    <property type="entry name" value="DUF4148"/>
    <property type="match status" value="1"/>
</dbReference>